<evidence type="ECO:0000256" key="6">
    <source>
        <dbReference type="ARBA" id="ARBA00022777"/>
    </source>
</evidence>
<accession>A0A6P1E2B5</accession>
<dbReference type="GO" id="GO:0000155">
    <property type="term" value="F:phosphorelay sensor kinase activity"/>
    <property type="evidence" value="ECO:0007669"/>
    <property type="project" value="InterPro"/>
</dbReference>
<dbReference type="SUPFAM" id="SSF55874">
    <property type="entry name" value="ATPase domain of HSP90 chaperone/DNA topoisomerase II/histidine kinase"/>
    <property type="match status" value="1"/>
</dbReference>
<dbReference type="RefSeq" id="WP_164655748.1">
    <property type="nucleotide sequence ID" value="NZ_JAAIJR010000115.1"/>
</dbReference>
<keyword evidence="4" id="KW-0808">Transferase</keyword>
<reference evidence="11 12" key="2">
    <citation type="submission" date="2020-02" db="EMBL/GenBank/DDBJ databases">
        <title>Genome sequences of Thiorhodococcus mannitoliphagus and Thiorhodococcus minor, purple sulfur photosynthetic bacteria in the gammaproteobacterial family, Chromatiaceae.</title>
        <authorList>
            <person name="Aviles F.A."/>
            <person name="Meyer T.E."/>
            <person name="Kyndt J.A."/>
        </authorList>
    </citation>
    <scope>NUCLEOTIDE SEQUENCE [LARGE SCALE GENOMIC DNA]</scope>
    <source>
        <strain evidence="11 12">DSM 18266</strain>
    </source>
</reference>
<dbReference type="SUPFAM" id="SSF47384">
    <property type="entry name" value="Homodimeric domain of signal transducing histidine kinase"/>
    <property type="match status" value="1"/>
</dbReference>
<dbReference type="InterPro" id="IPR003594">
    <property type="entry name" value="HATPase_dom"/>
</dbReference>
<evidence type="ECO:0000256" key="3">
    <source>
        <dbReference type="ARBA" id="ARBA00022553"/>
    </source>
</evidence>
<dbReference type="InterPro" id="IPR005467">
    <property type="entry name" value="His_kinase_dom"/>
</dbReference>
<keyword evidence="9" id="KW-0472">Membrane</keyword>
<evidence type="ECO:0000313" key="11">
    <source>
        <dbReference type="EMBL" id="NEX22652.1"/>
    </source>
</evidence>
<dbReference type="EC" id="2.7.13.3" evidence="2"/>
<dbReference type="GO" id="GO:0005524">
    <property type="term" value="F:ATP binding"/>
    <property type="evidence" value="ECO:0007669"/>
    <property type="project" value="UniProtKB-KW"/>
</dbReference>
<keyword evidence="3" id="KW-0597">Phosphoprotein</keyword>
<evidence type="ECO:0000256" key="1">
    <source>
        <dbReference type="ARBA" id="ARBA00000085"/>
    </source>
</evidence>
<dbReference type="Gene3D" id="3.30.565.10">
    <property type="entry name" value="Histidine kinase-like ATPase, C-terminal domain"/>
    <property type="match status" value="1"/>
</dbReference>
<evidence type="ECO:0000313" key="12">
    <source>
        <dbReference type="Proteomes" id="UP000471640"/>
    </source>
</evidence>
<dbReference type="InterPro" id="IPR003661">
    <property type="entry name" value="HisK_dim/P_dom"/>
</dbReference>
<organism evidence="11 12">
    <name type="scientific">Thiorhodococcus mannitoliphagus</name>
    <dbReference type="NCBI Taxonomy" id="329406"/>
    <lineage>
        <taxon>Bacteria</taxon>
        <taxon>Pseudomonadati</taxon>
        <taxon>Pseudomonadota</taxon>
        <taxon>Gammaproteobacteria</taxon>
        <taxon>Chromatiales</taxon>
        <taxon>Chromatiaceae</taxon>
        <taxon>Thiorhodococcus</taxon>
    </lineage>
</organism>
<dbReference type="CDD" id="cd00082">
    <property type="entry name" value="HisKA"/>
    <property type="match status" value="1"/>
</dbReference>
<dbReference type="InterPro" id="IPR036097">
    <property type="entry name" value="HisK_dim/P_sf"/>
</dbReference>
<evidence type="ECO:0000256" key="4">
    <source>
        <dbReference type="ARBA" id="ARBA00022679"/>
    </source>
</evidence>
<dbReference type="Pfam" id="PF00512">
    <property type="entry name" value="HisKA"/>
    <property type="match status" value="1"/>
</dbReference>
<dbReference type="PANTHER" id="PTHR43065">
    <property type="entry name" value="SENSOR HISTIDINE KINASE"/>
    <property type="match status" value="1"/>
</dbReference>
<evidence type="ECO:0000256" key="9">
    <source>
        <dbReference type="SAM" id="Phobius"/>
    </source>
</evidence>
<keyword evidence="9" id="KW-1133">Transmembrane helix</keyword>
<evidence type="ECO:0000256" key="5">
    <source>
        <dbReference type="ARBA" id="ARBA00022741"/>
    </source>
</evidence>
<dbReference type="AlphaFoldDB" id="A0A6P1E2B5"/>
<dbReference type="Gene3D" id="1.10.287.130">
    <property type="match status" value="1"/>
</dbReference>
<dbReference type="PROSITE" id="PS50109">
    <property type="entry name" value="HIS_KIN"/>
    <property type="match status" value="1"/>
</dbReference>
<keyword evidence="5" id="KW-0547">Nucleotide-binding</keyword>
<feature type="transmembrane region" description="Helical" evidence="9">
    <location>
        <begin position="140"/>
        <end position="159"/>
    </location>
</feature>
<dbReference type="InterPro" id="IPR004358">
    <property type="entry name" value="Sig_transdc_His_kin-like_C"/>
</dbReference>
<dbReference type="PRINTS" id="PR00344">
    <property type="entry name" value="BCTRLSENSOR"/>
</dbReference>
<dbReference type="PANTHER" id="PTHR43065:SF10">
    <property type="entry name" value="PEROXIDE STRESS-ACTIVATED HISTIDINE KINASE MAK3"/>
    <property type="match status" value="1"/>
</dbReference>
<feature type="domain" description="Histidine kinase" evidence="10">
    <location>
        <begin position="258"/>
        <end position="462"/>
    </location>
</feature>
<name>A0A6P1E2B5_9GAMM</name>
<dbReference type="EMBL" id="JAAIJR010000115">
    <property type="protein sequence ID" value="NEX22652.1"/>
    <property type="molecule type" value="Genomic_DNA"/>
</dbReference>
<dbReference type="Pfam" id="PF02518">
    <property type="entry name" value="HATPase_c"/>
    <property type="match status" value="1"/>
</dbReference>
<evidence type="ECO:0000259" key="10">
    <source>
        <dbReference type="PROSITE" id="PS50109"/>
    </source>
</evidence>
<reference evidence="12" key="1">
    <citation type="journal article" date="2020" name="Microbiol. Resour. Announc.">
        <title>Draft Genome Sequences of Thiorhodococcus mannitoliphagus and Thiorhodococcus minor, Purple Sulfur Photosynthetic Bacteria in the Gammaproteobacterial Family Chromatiaceae.</title>
        <authorList>
            <person name="Aviles F.A."/>
            <person name="Meyer T.E."/>
            <person name="Kyndt J.A."/>
        </authorList>
    </citation>
    <scope>NUCLEOTIDE SEQUENCE [LARGE SCALE GENOMIC DNA]</scope>
    <source>
        <strain evidence="12">DSM 18266</strain>
    </source>
</reference>
<keyword evidence="7" id="KW-0067">ATP-binding</keyword>
<gene>
    <name evidence="11" type="ORF">G3480_20475</name>
</gene>
<sequence>MSVGLVIAVLIGMLFFSWRSLERLEPIQAHLAHVERIQSLGLQMEQALLKGLRGTPIARSELVELRDEVQEIAGLEGALHPETVTRLNRVRIQLGDAQAGSVDLLFQTLAEVRQVLDGERERHDWLLTQIGRDAMVEIKLTVLLLLIGPLLLGVSLLFIRGRVKQPLRAMEDLLARLARKDYRAVPEAIIGEIDAVAHPAFHSYNELVARLQALEAEHCDREQTLEQEVRHATAALLAQSRELGRAERLAAVGAVSAGLAHELRNPLAGIQMACSKLHRALGEGEHAARIAAVIDELKRINHLLTSQVDAARHLPEPLEVVAVDQLIDELLTLLRYQIPDRIAIDAQVPSDLRCLLPAAGLRQALLNLVLNAVQAMPGGGRIQLTASLESGELSVSVTDSGPGFPEDLLRVGIRPFATGRQGGSGLGLAMVRRFVRDHDGDLHLANQAPQGAAVTLRLPYRPPEPTGATSHA</sequence>
<evidence type="ECO:0000256" key="8">
    <source>
        <dbReference type="ARBA" id="ARBA00023012"/>
    </source>
</evidence>
<keyword evidence="8" id="KW-0902">Two-component regulatory system</keyword>
<comment type="caution">
    <text evidence="11">The sequence shown here is derived from an EMBL/GenBank/DDBJ whole genome shotgun (WGS) entry which is preliminary data.</text>
</comment>
<keyword evidence="6 11" id="KW-0418">Kinase</keyword>
<proteinExistence type="predicted"/>
<dbReference type="Proteomes" id="UP000471640">
    <property type="component" value="Unassembled WGS sequence"/>
</dbReference>
<dbReference type="SMART" id="SM00388">
    <property type="entry name" value="HisKA"/>
    <property type="match status" value="1"/>
</dbReference>
<evidence type="ECO:0000256" key="2">
    <source>
        <dbReference type="ARBA" id="ARBA00012438"/>
    </source>
</evidence>
<dbReference type="InterPro" id="IPR036890">
    <property type="entry name" value="HATPase_C_sf"/>
</dbReference>
<keyword evidence="9" id="KW-0812">Transmembrane</keyword>
<protein>
    <recommendedName>
        <fullName evidence="2">histidine kinase</fullName>
        <ecNumber evidence="2">2.7.13.3</ecNumber>
    </recommendedName>
</protein>
<evidence type="ECO:0000256" key="7">
    <source>
        <dbReference type="ARBA" id="ARBA00022840"/>
    </source>
</evidence>
<dbReference type="SMART" id="SM00387">
    <property type="entry name" value="HATPase_c"/>
    <property type="match status" value="1"/>
</dbReference>
<keyword evidence="12" id="KW-1185">Reference proteome</keyword>
<comment type="catalytic activity">
    <reaction evidence="1">
        <text>ATP + protein L-histidine = ADP + protein N-phospho-L-histidine.</text>
        <dbReference type="EC" id="2.7.13.3"/>
    </reaction>
</comment>